<keyword evidence="2" id="KW-0732">Signal</keyword>
<feature type="signal peptide" evidence="2">
    <location>
        <begin position="1"/>
        <end position="20"/>
    </location>
</feature>
<accession>A0ABQ9IF45</accession>
<evidence type="ECO:0000313" key="4">
    <source>
        <dbReference type="Proteomes" id="UP001159363"/>
    </source>
</evidence>
<feature type="region of interest" description="Disordered" evidence="1">
    <location>
        <begin position="389"/>
        <end position="416"/>
    </location>
</feature>
<dbReference type="EMBL" id="JARBHB010000001">
    <property type="protein sequence ID" value="KAJ8895279.1"/>
    <property type="molecule type" value="Genomic_DNA"/>
</dbReference>
<name>A0ABQ9IF45_9NEOP</name>
<feature type="compositionally biased region" description="Basic and acidic residues" evidence="1">
    <location>
        <begin position="404"/>
        <end position="416"/>
    </location>
</feature>
<protein>
    <submittedName>
        <fullName evidence="3">Uncharacterized protein</fullName>
    </submittedName>
</protein>
<keyword evidence="4" id="KW-1185">Reference proteome</keyword>
<sequence length="416" mass="46917">MSVLALVGAALLWWSDYSPPYRLPTGGRSRIFASGNRAGRCRWWASFLGDFLFLPPLHSDAARYSSALKTSSHDSPAVNSGREAIRMIVVLFKAVRVFYPYCAHANGPPEEGTDRLIYATPLPPQSSLSSSLRELEKMFLTTRVTIDKHGERAGSKESKVPDGDHFSSRPPEQRTSHIYANHITKTGPRRWPRQQIACDVPHKCERANCTHRTPRARPTNLACVRSKTLVKAVHAPECKGEGNGRSRENPLISGIVRHDSHMRERIWDSVLAFLYQHLTYESTECKDQGNGSVLIKTAGKRPRPPMVDTTFCRRMFIFNDLIYVITLPPCSVSFSKTGVQISHVPARWRSVEEKDSHLDEQGFDYQSDHPELPFPMVFQNHFSLESWSDGGDVPMSGRPSRRAQKVEVEPLDAEPR</sequence>
<gene>
    <name evidence="3" type="ORF">PR048_000604</name>
</gene>
<comment type="caution">
    <text evidence="3">The sequence shown here is derived from an EMBL/GenBank/DDBJ whole genome shotgun (WGS) entry which is preliminary data.</text>
</comment>
<proteinExistence type="predicted"/>
<dbReference type="Proteomes" id="UP001159363">
    <property type="component" value="Chromosome 1"/>
</dbReference>
<evidence type="ECO:0000256" key="1">
    <source>
        <dbReference type="SAM" id="MobiDB-lite"/>
    </source>
</evidence>
<feature type="chain" id="PRO_5045323180" evidence="2">
    <location>
        <begin position="21"/>
        <end position="416"/>
    </location>
</feature>
<feature type="region of interest" description="Disordered" evidence="1">
    <location>
        <begin position="148"/>
        <end position="175"/>
    </location>
</feature>
<reference evidence="3 4" key="1">
    <citation type="submission" date="2023-02" db="EMBL/GenBank/DDBJ databases">
        <title>LHISI_Scaffold_Assembly.</title>
        <authorList>
            <person name="Stuart O.P."/>
            <person name="Cleave R."/>
            <person name="Magrath M.J.L."/>
            <person name="Mikheyev A.S."/>
        </authorList>
    </citation>
    <scope>NUCLEOTIDE SEQUENCE [LARGE SCALE GENOMIC DNA]</scope>
    <source>
        <strain evidence="3">Daus_M_001</strain>
        <tissue evidence="3">Leg muscle</tissue>
    </source>
</reference>
<organism evidence="3 4">
    <name type="scientific">Dryococelus australis</name>
    <dbReference type="NCBI Taxonomy" id="614101"/>
    <lineage>
        <taxon>Eukaryota</taxon>
        <taxon>Metazoa</taxon>
        <taxon>Ecdysozoa</taxon>
        <taxon>Arthropoda</taxon>
        <taxon>Hexapoda</taxon>
        <taxon>Insecta</taxon>
        <taxon>Pterygota</taxon>
        <taxon>Neoptera</taxon>
        <taxon>Polyneoptera</taxon>
        <taxon>Phasmatodea</taxon>
        <taxon>Verophasmatodea</taxon>
        <taxon>Anareolatae</taxon>
        <taxon>Phasmatidae</taxon>
        <taxon>Eurycanthinae</taxon>
        <taxon>Dryococelus</taxon>
    </lineage>
</organism>
<evidence type="ECO:0000256" key="2">
    <source>
        <dbReference type="SAM" id="SignalP"/>
    </source>
</evidence>
<evidence type="ECO:0000313" key="3">
    <source>
        <dbReference type="EMBL" id="KAJ8895279.1"/>
    </source>
</evidence>